<evidence type="ECO:0000313" key="1">
    <source>
        <dbReference type="EMBL" id="QHS82466.1"/>
    </source>
</evidence>
<organism evidence="1">
    <name type="scientific">viral metagenome</name>
    <dbReference type="NCBI Taxonomy" id="1070528"/>
    <lineage>
        <taxon>unclassified sequences</taxon>
        <taxon>metagenomes</taxon>
        <taxon>organismal metagenomes</taxon>
    </lineage>
</organism>
<dbReference type="EMBL" id="MN740803">
    <property type="protein sequence ID" value="QHS82466.1"/>
    <property type="molecule type" value="Genomic_DNA"/>
</dbReference>
<accession>A0A6C0ASB1</accession>
<evidence type="ECO:0008006" key="2">
    <source>
        <dbReference type="Google" id="ProtNLM"/>
    </source>
</evidence>
<dbReference type="SUPFAM" id="SSF47413">
    <property type="entry name" value="lambda repressor-like DNA-binding domains"/>
    <property type="match status" value="1"/>
</dbReference>
<dbReference type="GO" id="GO:0003677">
    <property type="term" value="F:DNA binding"/>
    <property type="evidence" value="ECO:0007669"/>
    <property type="project" value="InterPro"/>
</dbReference>
<proteinExistence type="predicted"/>
<sequence>MSFQDWTPVVLKKMGGATVSKVGYRKVVPQVDPATKQARMLDQFNAEGSVPKIEKVSAEDRKEITQLRVLKKMTQDQLNTTLNLKKDTIKNIENGTHEKNKALTSKIKAYLSKT</sequence>
<dbReference type="Gene3D" id="1.10.260.40">
    <property type="entry name" value="lambda repressor-like DNA-binding domains"/>
    <property type="match status" value="1"/>
</dbReference>
<name>A0A6C0ASB1_9ZZZZ</name>
<dbReference type="AlphaFoldDB" id="A0A6C0ASB1"/>
<protein>
    <recommendedName>
        <fullName evidence="2">HTH cro/C1-type domain-containing protein</fullName>
    </recommendedName>
</protein>
<dbReference type="InterPro" id="IPR010982">
    <property type="entry name" value="Lambda_DNA-bd_dom_sf"/>
</dbReference>
<reference evidence="1" key="1">
    <citation type="journal article" date="2020" name="Nature">
        <title>Giant virus diversity and host interactions through global metagenomics.</title>
        <authorList>
            <person name="Schulz F."/>
            <person name="Roux S."/>
            <person name="Paez-Espino D."/>
            <person name="Jungbluth S."/>
            <person name="Walsh D.A."/>
            <person name="Denef V.J."/>
            <person name="McMahon K.D."/>
            <person name="Konstantinidis K.T."/>
            <person name="Eloe-Fadrosh E.A."/>
            <person name="Kyrpides N.C."/>
            <person name="Woyke T."/>
        </authorList>
    </citation>
    <scope>NUCLEOTIDE SEQUENCE</scope>
    <source>
        <strain evidence="1">GVMAG-S-1101171-111</strain>
    </source>
</reference>